<organism evidence="1 2">
    <name type="scientific">Agrilactobacillus composti DSM 18527 = JCM 14202</name>
    <dbReference type="NCBI Taxonomy" id="1423734"/>
    <lineage>
        <taxon>Bacteria</taxon>
        <taxon>Bacillati</taxon>
        <taxon>Bacillota</taxon>
        <taxon>Bacilli</taxon>
        <taxon>Lactobacillales</taxon>
        <taxon>Lactobacillaceae</taxon>
        <taxon>Agrilactobacillus</taxon>
    </lineage>
</organism>
<dbReference type="eggNOG" id="COG3679">
    <property type="taxonomic scope" value="Bacteria"/>
</dbReference>
<dbReference type="PANTHER" id="PTHR38448">
    <property type="entry name" value="REGULATORY PROTEIN YLBF-RELATED"/>
    <property type="match status" value="1"/>
</dbReference>
<dbReference type="InterPro" id="IPR023378">
    <property type="entry name" value="YheA/YmcA-like_dom_sf"/>
</dbReference>
<dbReference type="SUPFAM" id="SSF158622">
    <property type="entry name" value="YheA/YmcA-like"/>
    <property type="match status" value="1"/>
</dbReference>
<dbReference type="Gene3D" id="1.20.1500.10">
    <property type="entry name" value="YheA/YmcA-like"/>
    <property type="match status" value="1"/>
</dbReference>
<dbReference type="PATRIC" id="fig|1423734.3.peg.2514"/>
<proteinExistence type="predicted"/>
<evidence type="ECO:0000313" key="1">
    <source>
        <dbReference type="EMBL" id="KRM36605.1"/>
    </source>
</evidence>
<gene>
    <name evidence="1" type="ORF">FC83_GL002479</name>
</gene>
<evidence type="ECO:0000313" key="2">
    <source>
        <dbReference type="Proteomes" id="UP000051236"/>
    </source>
</evidence>
<dbReference type="AlphaFoldDB" id="A0A0R1Y3M7"/>
<evidence type="ECO:0008006" key="3">
    <source>
        <dbReference type="Google" id="ProtNLM"/>
    </source>
</evidence>
<dbReference type="InterPro" id="IPR010368">
    <property type="entry name" value="Com_YlbF"/>
</dbReference>
<sequence length="143" mass="16192">MNDLIYDDQMIEIEDALDQLIQSIQNSQKFIDYQKAQRVLDQDVKAQKLIATFHGLQSRLQAIEPYGDYVPGAVTLKKQTLKAKRSMDFYPPIAGYKAAQMAFETMIDTLSVALANSISDQIKVATGNPFFETKRKPHHKLKG</sequence>
<name>A0A0R1Y3M7_9LACO</name>
<dbReference type="Proteomes" id="UP000051236">
    <property type="component" value="Unassembled WGS sequence"/>
</dbReference>
<protein>
    <recommendedName>
        <fullName evidence="3">YlbF family regulator</fullName>
    </recommendedName>
</protein>
<dbReference type="InterPro" id="IPR052767">
    <property type="entry name" value="Bact_com_dev_regulator"/>
</dbReference>
<keyword evidence="2" id="KW-1185">Reference proteome</keyword>
<comment type="caution">
    <text evidence="1">The sequence shown here is derived from an EMBL/GenBank/DDBJ whole genome shotgun (WGS) entry which is preliminary data.</text>
</comment>
<dbReference type="PANTHER" id="PTHR38448:SF2">
    <property type="entry name" value="REGULATORY PROTEIN YLBF"/>
    <property type="match status" value="1"/>
</dbReference>
<dbReference type="STRING" id="1423734.FC83_GL002479"/>
<reference evidence="1 2" key="1">
    <citation type="journal article" date="2015" name="Genome Announc.">
        <title>Expanding the biotechnology potential of lactobacilli through comparative genomics of 213 strains and associated genera.</title>
        <authorList>
            <person name="Sun Z."/>
            <person name="Harris H.M."/>
            <person name="McCann A."/>
            <person name="Guo C."/>
            <person name="Argimon S."/>
            <person name="Zhang W."/>
            <person name="Yang X."/>
            <person name="Jeffery I.B."/>
            <person name="Cooney J.C."/>
            <person name="Kagawa T.F."/>
            <person name="Liu W."/>
            <person name="Song Y."/>
            <person name="Salvetti E."/>
            <person name="Wrobel A."/>
            <person name="Rasinkangas P."/>
            <person name="Parkhill J."/>
            <person name="Rea M.C."/>
            <person name="O'Sullivan O."/>
            <person name="Ritari J."/>
            <person name="Douillard F.P."/>
            <person name="Paul Ross R."/>
            <person name="Yang R."/>
            <person name="Briner A.E."/>
            <person name="Felis G.E."/>
            <person name="de Vos W.M."/>
            <person name="Barrangou R."/>
            <person name="Klaenhammer T.R."/>
            <person name="Caufield P.W."/>
            <person name="Cui Y."/>
            <person name="Zhang H."/>
            <person name="O'Toole P.W."/>
        </authorList>
    </citation>
    <scope>NUCLEOTIDE SEQUENCE [LARGE SCALE GENOMIC DNA]</scope>
    <source>
        <strain evidence="1 2">DSM 18527</strain>
    </source>
</reference>
<accession>A0A0R1Y3M7</accession>
<dbReference type="Pfam" id="PF06133">
    <property type="entry name" value="Com_YlbF"/>
    <property type="match status" value="1"/>
</dbReference>
<dbReference type="EMBL" id="AZGA01000002">
    <property type="protein sequence ID" value="KRM36605.1"/>
    <property type="molecule type" value="Genomic_DNA"/>
</dbReference>